<evidence type="ECO:0000256" key="4">
    <source>
        <dbReference type="PROSITE-ProRule" id="PRU00236"/>
    </source>
</evidence>
<gene>
    <name evidence="6" type="ORF">JQS43_12000</name>
</gene>
<dbReference type="Gene3D" id="3.30.1600.10">
    <property type="entry name" value="SIR2/SIRT2 'Small Domain"/>
    <property type="match status" value="1"/>
</dbReference>
<dbReference type="InterPro" id="IPR026590">
    <property type="entry name" value="Ssirtuin_cat_dom"/>
</dbReference>
<protein>
    <recommendedName>
        <fullName evidence="1">protein acetyllysine N-acetyltransferase</fullName>
        <ecNumber evidence="1">2.3.1.286</ecNumber>
    </recommendedName>
</protein>
<dbReference type="InterPro" id="IPR029035">
    <property type="entry name" value="DHS-like_NAD/FAD-binding_dom"/>
</dbReference>
<proteinExistence type="predicted"/>
<dbReference type="InterPro" id="IPR050134">
    <property type="entry name" value="NAD-dep_sirtuin_deacylases"/>
</dbReference>
<dbReference type="Gene3D" id="3.40.50.1220">
    <property type="entry name" value="TPP-binding domain"/>
    <property type="match status" value="1"/>
</dbReference>
<evidence type="ECO:0000256" key="3">
    <source>
        <dbReference type="ARBA" id="ARBA00023027"/>
    </source>
</evidence>
<dbReference type="CDD" id="cd01407">
    <property type="entry name" value="SIR2-fam"/>
    <property type="match status" value="1"/>
</dbReference>
<dbReference type="InterPro" id="IPR026591">
    <property type="entry name" value="Sirtuin_cat_small_dom_sf"/>
</dbReference>
<organism evidence="6 7">
    <name type="scientific">Natronosporangium hydrolyticum</name>
    <dbReference type="NCBI Taxonomy" id="2811111"/>
    <lineage>
        <taxon>Bacteria</taxon>
        <taxon>Bacillati</taxon>
        <taxon>Actinomycetota</taxon>
        <taxon>Actinomycetes</taxon>
        <taxon>Micromonosporales</taxon>
        <taxon>Micromonosporaceae</taxon>
        <taxon>Natronosporangium</taxon>
    </lineage>
</organism>
<dbReference type="PANTHER" id="PTHR11085:SF4">
    <property type="entry name" value="NAD-DEPENDENT PROTEIN DEACYLASE"/>
    <property type="match status" value="1"/>
</dbReference>
<evidence type="ECO:0000313" key="7">
    <source>
        <dbReference type="Proteomes" id="UP000662857"/>
    </source>
</evidence>
<evidence type="ECO:0000256" key="1">
    <source>
        <dbReference type="ARBA" id="ARBA00012928"/>
    </source>
</evidence>
<evidence type="ECO:0000313" key="6">
    <source>
        <dbReference type="EMBL" id="QSB16928.1"/>
    </source>
</evidence>
<keyword evidence="7" id="KW-1185">Reference proteome</keyword>
<evidence type="ECO:0000256" key="2">
    <source>
        <dbReference type="ARBA" id="ARBA00022679"/>
    </source>
</evidence>
<dbReference type="Pfam" id="PF02146">
    <property type="entry name" value="SIR2"/>
    <property type="match status" value="1"/>
</dbReference>
<dbReference type="SUPFAM" id="SSF52467">
    <property type="entry name" value="DHS-like NAD/FAD-binding domain"/>
    <property type="match status" value="1"/>
</dbReference>
<keyword evidence="4" id="KW-0479">Metal-binding</keyword>
<dbReference type="RefSeq" id="WP_239679174.1">
    <property type="nucleotide sequence ID" value="NZ_CP070499.1"/>
</dbReference>
<dbReference type="InterPro" id="IPR003000">
    <property type="entry name" value="Sirtuin"/>
</dbReference>
<dbReference type="EMBL" id="CP070499">
    <property type="protein sequence ID" value="QSB16928.1"/>
    <property type="molecule type" value="Genomic_DNA"/>
</dbReference>
<reference evidence="6" key="1">
    <citation type="submission" date="2021-02" db="EMBL/GenBank/DDBJ databases">
        <title>Natrosporangium hydrolyticum gen. nov., sp. nov, a haloalkaliphilic actinobacterium from a soda solonchak soil.</title>
        <authorList>
            <person name="Sorokin D.Y."/>
            <person name="Khijniak T.V."/>
            <person name="Zakharycheva A.P."/>
            <person name="Boueva O.V."/>
            <person name="Ariskina E.V."/>
            <person name="Hahnke R.L."/>
            <person name="Bunk B."/>
            <person name="Sproer C."/>
            <person name="Schumann P."/>
            <person name="Evtushenko L.I."/>
            <person name="Kublanov I.V."/>
        </authorList>
    </citation>
    <scope>NUCLEOTIDE SEQUENCE</scope>
    <source>
        <strain evidence="6">DSM 106523</strain>
    </source>
</reference>
<feature type="binding site" evidence="4">
    <location>
        <position position="162"/>
    </location>
    <ligand>
        <name>Zn(2+)</name>
        <dbReference type="ChEBI" id="CHEBI:29105"/>
    </ligand>
</feature>
<dbReference type="KEGG" id="nhy:JQS43_12000"/>
<dbReference type="Proteomes" id="UP000662857">
    <property type="component" value="Chromosome"/>
</dbReference>
<feature type="binding site" evidence="4">
    <location>
        <position position="134"/>
    </location>
    <ligand>
        <name>Zn(2+)</name>
        <dbReference type="ChEBI" id="CHEBI:29105"/>
    </ligand>
</feature>
<keyword evidence="3" id="KW-0520">NAD</keyword>
<dbReference type="AlphaFoldDB" id="A0A895YSD7"/>
<keyword evidence="4" id="KW-0862">Zinc</keyword>
<dbReference type="PANTHER" id="PTHR11085">
    <property type="entry name" value="NAD-DEPENDENT PROTEIN DEACYLASE SIRTUIN-5, MITOCHONDRIAL-RELATED"/>
    <property type="match status" value="1"/>
</dbReference>
<name>A0A895YSD7_9ACTN</name>
<feature type="domain" description="Deacetylase sirtuin-type" evidence="5">
    <location>
        <begin position="1"/>
        <end position="255"/>
    </location>
</feature>
<evidence type="ECO:0000259" key="5">
    <source>
        <dbReference type="PROSITE" id="PS50305"/>
    </source>
</evidence>
<dbReference type="GO" id="GO:0046872">
    <property type="term" value="F:metal ion binding"/>
    <property type="evidence" value="ECO:0007669"/>
    <property type="project" value="UniProtKB-KW"/>
</dbReference>
<feature type="binding site" evidence="4">
    <location>
        <position position="159"/>
    </location>
    <ligand>
        <name>Zn(2+)</name>
        <dbReference type="ChEBI" id="CHEBI:29105"/>
    </ligand>
</feature>
<dbReference type="GO" id="GO:0070403">
    <property type="term" value="F:NAD+ binding"/>
    <property type="evidence" value="ECO:0007669"/>
    <property type="project" value="InterPro"/>
</dbReference>
<keyword evidence="2" id="KW-0808">Transferase</keyword>
<dbReference type="EC" id="2.3.1.286" evidence="1"/>
<accession>A0A895YSD7</accession>
<dbReference type="PROSITE" id="PS50305">
    <property type="entry name" value="SIRTUIN"/>
    <property type="match status" value="1"/>
</dbReference>
<dbReference type="GO" id="GO:0017136">
    <property type="term" value="F:histone deacetylase activity, NAD-dependent"/>
    <property type="evidence" value="ECO:0007669"/>
    <property type="project" value="TreeGrafter"/>
</dbReference>
<sequence>MSLVSTAEASTADWLRQAERVTVLTGAGVSTDSGIPDFRGPQGVWTKDPAAQTLFSLDSYLADPDVRRRAWQARLAHPVWHASPNPGHESLASLEHSGRLRALVTQNIDGLHQAAGSSPERVIEIHGTVHWVKCLTCEQRTPMPEVLALVEAGQPDPACPDCGGIQKSATISFGETLERDVLNAAVAAARDCDLFLAVGTSLSVHPAAGLCEYALVAGARLVIINAAPTPYDGAADALLRDPIGEVLPRLVAAAT</sequence>
<feature type="active site" description="Proton acceptor" evidence="4">
    <location>
        <position position="126"/>
    </location>
</feature>
<feature type="binding site" evidence="4">
    <location>
        <position position="137"/>
    </location>
    <ligand>
        <name>Zn(2+)</name>
        <dbReference type="ChEBI" id="CHEBI:29105"/>
    </ligand>
</feature>